<feature type="signal peptide" evidence="1">
    <location>
        <begin position="1"/>
        <end position="18"/>
    </location>
</feature>
<dbReference type="GO" id="GO:0000166">
    <property type="term" value="F:nucleotide binding"/>
    <property type="evidence" value="ECO:0007669"/>
    <property type="project" value="InterPro"/>
</dbReference>
<proteinExistence type="evidence at transcript level"/>
<dbReference type="GO" id="GO:0008237">
    <property type="term" value="F:metallopeptidase activity"/>
    <property type="evidence" value="ECO:0007669"/>
    <property type="project" value="UniProtKB-KW"/>
</dbReference>
<keyword evidence="2" id="KW-0482">Metalloprotease</keyword>
<keyword evidence="1" id="KW-0732">Signal</keyword>
<organism evidence="2">
    <name type="scientific">Ixodes ricinus</name>
    <name type="common">Common tick</name>
    <name type="synonym">Acarus ricinus</name>
    <dbReference type="NCBI Taxonomy" id="34613"/>
    <lineage>
        <taxon>Eukaryota</taxon>
        <taxon>Metazoa</taxon>
        <taxon>Ecdysozoa</taxon>
        <taxon>Arthropoda</taxon>
        <taxon>Chelicerata</taxon>
        <taxon>Arachnida</taxon>
        <taxon>Acari</taxon>
        <taxon>Parasitiformes</taxon>
        <taxon>Ixodida</taxon>
        <taxon>Ixodoidea</taxon>
        <taxon>Ixodidae</taxon>
        <taxon>Ixodinae</taxon>
        <taxon>Ixodes</taxon>
    </lineage>
</organism>
<dbReference type="GO" id="GO:0046872">
    <property type="term" value="F:metal ion binding"/>
    <property type="evidence" value="ECO:0007669"/>
    <property type="project" value="InterPro"/>
</dbReference>
<evidence type="ECO:0000256" key="1">
    <source>
        <dbReference type="SAM" id="SignalP"/>
    </source>
</evidence>
<dbReference type="AlphaFoldDB" id="A0A0K8R6I4"/>
<dbReference type="SUPFAM" id="SSF56300">
    <property type="entry name" value="Metallo-dependent phosphatases"/>
    <property type="match status" value="1"/>
</dbReference>
<accession>A0A0K8R6I4</accession>
<dbReference type="PROSITE" id="PS00785">
    <property type="entry name" value="5_NUCLEOTIDASE_1"/>
    <property type="match status" value="1"/>
</dbReference>
<feature type="chain" id="PRO_5005516455" evidence="1">
    <location>
        <begin position="19"/>
        <end position="337"/>
    </location>
</feature>
<keyword evidence="2" id="KW-0378">Hydrolase</keyword>
<evidence type="ECO:0000313" key="2">
    <source>
        <dbReference type="EMBL" id="JAA66488.1"/>
    </source>
</evidence>
<dbReference type="GO" id="GO:0006508">
    <property type="term" value="P:proteolysis"/>
    <property type="evidence" value="ECO:0007669"/>
    <property type="project" value="UniProtKB-KW"/>
</dbReference>
<dbReference type="InterPro" id="IPR029052">
    <property type="entry name" value="Metallo-depent_PP-like"/>
</dbReference>
<protein>
    <submittedName>
        <fullName evidence="2">Putative metalloprotease</fullName>
    </submittedName>
</protein>
<dbReference type="GO" id="GO:0016788">
    <property type="term" value="F:hydrolase activity, acting on ester bonds"/>
    <property type="evidence" value="ECO:0007669"/>
    <property type="project" value="InterPro"/>
</dbReference>
<reference evidence="2" key="1">
    <citation type="submission" date="2012-12" db="EMBL/GenBank/DDBJ databases">
        <title>Identification and characterization of a phenylalanine ammonia-lyase gene family in Isatis indigotica Fort.</title>
        <authorList>
            <person name="Liu Q."/>
            <person name="Chen J."/>
            <person name="Zhou X."/>
            <person name="Di P."/>
            <person name="Xiao Y."/>
            <person name="Xuan H."/>
            <person name="Zhang L."/>
            <person name="Chen W."/>
        </authorList>
    </citation>
    <scope>NUCLEOTIDE SEQUENCE</scope>
    <source>
        <tissue evidence="2">Salivary gland</tissue>
    </source>
</reference>
<keyword evidence="2" id="KW-0645">Protease</keyword>
<dbReference type="EMBL" id="GADI01007320">
    <property type="protein sequence ID" value="JAA66488.1"/>
    <property type="molecule type" value="mRNA"/>
</dbReference>
<dbReference type="Gene3D" id="3.60.21.10">
    <property type="match status" value="1"/>
</dbReference>
<name>A0A0K8R6I4_IXORI</name>
<sequence length="337" mass="37283">MKNICMVIFVLAWGSAQCGTEGGFNITVLHTNDIHSRFLEANKKGGKCTDKDRNKDGCFGGVARLVTKVDDEFLVRDQFGDVSYHRSLQFMKDGALGYDVSFDDADLVLFVTGRPVEPPELRRDGSWIGTPKIGGVCTRDRFGLFYDDGKSFSGATDLAQQISFLVGAVRPAGPDGSLLSQPGGGSQYYGLSEEGKRAILNHYNKYHKSPNCCWKDRPRPMKPKYPVDFMLDRRVDICEASYGAPYRECTLEADGQRVSAQCRIECCNDGGRIRVHEAFLPDGAKCGLQGEMCIYGWCIDRVGDYLTIPSLMIPAIPGGTAYDWDKIKSEIESDNSD</sequence>
<dbReference type="InterPro" id="IPR006146">
    <property type="entry name" value="5'-Nucleotdase_CS"/>
</dbReference>